<dbReference type="AlphaFoldDB" id="A0A0H5PBM9"/>
<gene>
    <name evidence="1" type="ORF">ERS450000_06196</name>
</gene>
<reference evidence="2" key="1">
    <citation type="submission" date="2015-03" db="EMBL/GenBank/DDBJ databases">
        <authorList>
            <consortium name="Pathogen Informatics"/>
        </authorList>
    </citation>
    <scope>NUCLEOTIDE SEQUENCE [LARGE SCALE GENOMIC DNA]</scope>
    <source>
        <strain evidence="2">NCTC11134</strain>
        <plasmid evidence="2">5</plasmid>
    </source>
</reference>
<accession>A0A0H5PBM9</accession>
<dbReference type="Proteomes" id="UP000057820">
    <property type="component" value="Plasmid 5"/>
</dbReference>
<keyword evidence="1" id="KW-0614">Plasmid</keyword>
<dbReference type="KEGG" id="nfr:ERS450000_06196"/>
<proteinExistence type="predicted"/>
<protein>
    <submittedName>
        <fullName evidence="1">Uncharacterized protein</fullName>
    </submittedName>
</protein>
<name>A0A0H5PBM9_NOCFR</name>
<sequence length="83" mass="9194">MFVNYVREQCYAMMAGMSDETDHAAAIRAARAAYDQARSELFATIRAALDDGVGPSAIARYSDFTREYIARIRDGKGPKDIRG</sequence>
<evidence type="ECO:0000313" key="1">
    <source>
        <dbReference type="EMBL" id="CRY84654.1"/>
    </source>
</evidence>
<geneLocation type="plasmid" evidence="1">
    <name>5</name>
</geneLocation>
<dbReference type="EMBL" id="LN868942">
    <property type="protein sequence ID" value="CRY84654.1"/>
    <property type="molecule type" value="Genomic_DNA"/>
</dbReference>
<evidence type="ECO:0000313" key="2">
    <source>
        <dbReference type="Proteomes" id="UP000057820"/>
    </source>
</evidence>
<organism evidence="1 2">
    <name type="scientific">Nocardia farcinica</name>
    <dbReference type="NCBI Taxonomy" id="37329"/>
    <lineage>
        <taxon>Bacteria</taxon>
        <taxon>Bacillati</taxon>
        <taxon>Actinomycetota</taxon>
        <taxon>Actinomycetes</taxon>
        <taxon>Mycobacteriales</taxon>
        <taxon>Nocardiaceae</taxon>
        <taxon>Nocardia</taxon>
    </lineage>
</organism>